<keyword evidence="3" id="KW-1185">Reference proteome</keyword>
<name>A0A1Y3B575_EURMA</name>
<dbReference type="SUPFAM" id="SSF46966">
    <property type="entry name" value="Spectrin repeat"/>
    <property type="match status" value="1"/>
</dbReference>
<dbReference type="OrthoDB" id="6018565at2759"/>
<comment type="caution">
    <text evidence="2">The sequence shown here is derived from an EMBL/GenBank/DDBJ whole genome shotgun (WGS) entry which is preliminary data.</text>
</comment>
<dbReference type="SMART" id="SM00150">
    <property type="entry name" value="SPEC"/>
    <property type="match status" value="1"/>
</dbReference>
<evidence type="ECO:0000313" key="3">
    <source>
        <dbReference type="Proteomes" id="UP000194236"/>
    </source>
</evidence>
<dbReference type="AlphaFoldDB" id="A0A1Y3B575"/>
<evidence type="ECO:0000313" key="2">
    <source>
        <dbReference type="EMBL" id="OTF75969.1"/>
    </source>
</evidence>
<keyword evidence="1" id="KW-0677">Repeat</keyword>
<dbReference type="CDD" id="cd00176">
    <property type="entry name" value="SPEC"/>
    <property type="match status" value="1"/>
</dbReference>
<proteinExistence type="predicted"/>
<evidence type="ECO:0000256" key="1">
    <source>
        <dbReference type="ARBA" id="ARBA00022737"/>
    </source>
</evidence>
<accession>A0A1Y3B575</accession>
<organism evidence="2 3">
    <name type="scientific">Euroglyphus maynei</name>
    <name type="common">Mayne's house dust mite</name>
    <dbReference type="NCBI Taxonomy" id="6958"/>
    <lineage>
        <taxon>Eukaryota</taxon>
        <taxon>Metazoa</taxon>
        <taxon>Ecdysozoa</taxon>
        <taxon>Arthropoda</taxon>
        <taxon>Chelicerata</taxon>
        <taxon>Arachnida</taxon>
        <taxon>Acari</taxon>
        <taxon>Acariformes</taxon>
        <taxon>Sarcoptiformes</taxon>
        <taxon>Astigmata</taxon>
        <taxon>Psoroptidia</taxon>
        <taxon>Analgoidea</taxon>
        <taxon>Pyroglyphidae</taxon>
        <taxon>Pyroglyphinae</taxon>
        <taxon>Euroglyphus</taxon>
    </lineage>
</organism>
<dbReference type="Proteomes" id="UP000194236">
    <property type="component" value="Unassembled WGS sequence"/>
</dbReference>
<dbReference type="PANTHER" id="PTHR11915">
    <property type="entry name" value="SPECTRIN/FILAMIN RELATED CYTOSKELETAL PROTEIN"/>
    <property type="match status" value="1"/>
</dbReference>
<sequence>MEGLLKNEETGKDLASVQNMIKKQQNLDADIAARGEKIKNMNNLADSLMESDQGDKQTIQDRRSSVNERYERLKNLSAFRNDKLNDALTTYRFFKDIN</sequence>
<dbReference type="InterPro" id="IPR002017">
    <property type="entry name" value="Spectrin_repeat"/>
</dbReference>
<dbReference type="EMBL" id="MUJZ01039551">
    <property type="protein sequence ID" value="OTF75969.1"/>
    <property type="molecule type" value="Genomic_DNA"/>
</dbReference>
<dbReference type="Pfam" id="PF00435">
    <property type="entry name" value="Spectrin"/>
    <property type="match status" value="1"/>
</dbReference>
<protein>
    <submittedName>
        <fullName evidence="2">Uncharacterized protein</fullName>
    </submittedName>
</protein>
<dbReference type="InterPro" id="IPR018159">
    <property type="entry name" value="Spectrin/alpha-actinin"/>
</dbReference>
<reference evidence="2 3" key="1">
    <citation type="submission" date="2017-03" db="EMBL/GenBank/DDBJ databases">
        <title>Genome Survey of Euroglyphus maynei.</title>
        <authorList>
            <person name="Arlian L.G."/>
            <person name="Morgan M.S."/>
            <person name="Rider S.D."/>
        </authorList>
    </citation>
    <scope>NUCLEOTIDE SEQUENCE [LARGE SCALE GENOMIC DNA]</scope>
    <source>
        <strain evidence="2">Arlian Lab</strain>
        <tissue evidence="2">Whole body</tissue>
    </source>
</reference>
<dbReference type="Gene3D" id="1.20.58.60">
    <property type="match status" value="1"/>
</dbReference>
<gene>
    <name evidence="2" type="ORF">BLA29_014005</name>
</gene>
<feature type="non-terminal residue" evidence="2">
    <location>
        <position position="98"/>
    </location>
</feature>